<dbReference type="InterPro" id="IPR036597">
    <property type="entry name" value="Fido-like_dom_sf"/>
</dbReference>
<evidence type="ECO:0000313" key="10">
    <source>
        <dbReference type="Proteomes" id="UP000215361"/>
    </source>
</evidence>
<dbReference type="AlphaFoldDB" id="A0A233VX38"/>
<sequence length="62" mass="7473">MFDVIVYKYVKMNITHPFREGNSRTNRIWLNLFLKKPKKCIDWETIDKYAYLSAMKISVVNT</sequence>
<keyword evidence="3" id="KW-0547">Nucleotide-binding</keyword>
<gene>
    <name evidence="9" type="ORF">B9N56_07645</name>
</gene>
<comment type="catalytic activity">
    <reaction evidence="6">
        <text>L-threonyl-[protein] + ATP = 3-O-(5'-adenylyl)-L-threonyl-[protein] + diphosphate</text>
        <dbReference type="Rhea" id="RHEA:54292"/>
        <dbReference type="Rhea" id="RHEA-COMP:11060"/>
        <dbReference type="Rhea" id="RHEA-COMP:13847"/>
        <dbReference type="ChEBI" id="CHEBI:30013"/>
        <dbReference type="ChEBI" id="CHEBI:30616"/>
        <dbReference type="ChEBI" id="CHEBI:33019"/>
        <dbReference type="ChEBI" id="CHEBI:138113"/>
        <dbReference type="EC" id="2.7.7.108"/>
    </reaction>
</comment>
<keyword evidence="1" id="KW-0808">Transferase</keyword>
<feature type="domain" description="Fido" evidence="8">
    <location>
        <begin position="1"/>
        <end position="62"/>
    </location>
</feature>
<dbReference type="InterPro" id="IPR003812">
    <property type="entry name" value="Fido"/>
</dbReference>
<evidence type="ECO:0000256" key="7">
    <source>
        <dbReference type="ARBA" id="ARBA00048696"/>
    </source>
</evidence>
<dbReference type="EC" id="2.7.7.108" evidence="5"/>
<evidence type="ECO:0000256" key="2">
    <source>
        <dbReference type="ARBA" id="ARBA00022695"/>
    </source>
</evidence>
<evidence type="ECO:0000256" key="6">
    <source>
        <dbReference type="ARBA" id="ARBA00047939"/>
    </source>
</evidence>
<evidence type="ECO:0000256" key="1">
    <source>
        <dbReference type="ARBA" id="ARBA00022679"/>
    </source>
</evidence>
<evidence type="ECO:0000256" key="4">
    <source>
        <dbReference type="ARBA" id="ARBA00022840"/>
    </source>
</evidence>
<dbReference type="PROSITE" id="PS51459">
    <property type="entry name" value="FIDO"/>
    <property type="match status" value="1"/>
</dbReference>
<dbReference type="GO" id="GO:0051302">
    <property type="term" value="P:regulation of cell division"/>
    <property type="evidence" value="ECO:0007669"/>
    <property type="project" value="TreeGrafter"/>
</dbReference>
<evidence type="ECO:0000256" key="5">
    <source>
        <dbReference type="ARBA" id="ARBA00034531"/>
    </source>
</evidence>
<dbReference type="EMBL" id="NDYI01000022">
    <property type="protein sequence ID" value="OXZ36950.1"/>
    <property type="molecule type" value="Genomic_DNA"/>
</dbReference>
<evidence type="ECO:0000256" key="3">
    <source>
        <dbReference type="ARBA" id="ARBA00022741"/>
    </source>
</evidence>
<keyword evidence="2" id="KW-0548">Nucleotidyltransferase</keyword>
<comment type="catalytic activity">
    <reaction evidence="7">
        <text>L-tyrosyl-[protein] + ATP = O-(5'-adenylyl)-L-tyrosyl-[protein] + diphosphate</text>
        <dbReference type="Rhea" id="RHEA:54288"/>
        <dbReference type="Rhea" id="RHEA-COMP:10136"/>
        <dbReference type="Rhea" id="RHEA-COMP:13846"/>
        <dbReference type="ChEBI" id="CHEBI:30616"/>
        <dbReference type="ChEBI" id="CHEBI:33019"/>
        <dbReference type="ChEBI" id="CHEBI:46858"/>
        <dbReference type="ChEBI" id="CHEBI:83624"/>
        <dbReference type="EC" id="2.7.7.108"/>
    </reaction>
</comment>
<dbReference type="PANTHER" id="PTHR39560:SF1">
    <property type="entry name" value="PROTEIN ADENYLYLTRANSFERASE FIC-RELATED"/>
    <property type="match status" value="1"/>
</dbReference>
<dbReference type="Proteomes" id="UP000215361">
    <property type="component" value="Unassembled WGS sequence"/>
</dbReference>
<dbReference type="GO" id="GO:0070733">
    <property type="term" value="F:AMPylase activity"/>
    <property type="evidence" value="ECO:0007669"/>
    <property type="project" value="UniProtKB-EC"/>
</dbReference>
<dbReference type="Pfam" id="PF02661">
    <property type="entry name" value="Fic"/>
    <property type="match status" value="1"/>
</dbReference>
<protein>
    <recommendedName>
        <fullName evidence="5">protein adenylyltransferase</fullName>
        <ecNumber evidence="5">2.7.7.108</ecNumber>
    </recommendedName>
</protein>
<organism evidence="9 10">
    <name type="scientific">Finegoldia magna</name>
    <name type="common">Peptostreptococcus magnus</name>
    <dbReference type="NCBI Taxonomy" id="1260"/>
    <lineage>
        <taxon>Bacteria</taxon>
        <taxon>Bacillati</taxon>
        <taxon>Bacillota</taxon>
        <taxon>Tissierellia</taxon>
        <taxon>Tissierellales</taxon>
        <taxon>Peptoniphilaceae</taxon>
        <taxon>Finegoldia</taxon>
    </lineage>
</organism>
<proteinExistence type="predicted"/>
<dbReference type="SUPFAM" id="SSF140931">
    <property type="entry name" value="Fic-like"/>
    <property type="match status" value="1"/>
</dbReference>
<dbReference type="Gene3D" id="1.10.3290.10">
    <property type="entry name" value="Fido-like domain"/>
    <property type="match status" value="1"/>
</dbReference>
<reference evidence="10" key="1">
    <citation type="submission" date="2017-04" db="EMBL/GenBank/DDBJ databases">
        <title>Finegoldia magna isolated from orthopedic joint implant-associated infections.</title>
        <authorList>
            <person name="Bjorklund S."/>
            <person name="Bruggemann H."/>
            <person name="Jensen A."/>
            <person name="Hellmark B."/>
            <person name="Soderquist B."/>
        </authorList>
    </citation>
    <scope>NUCLEOTIDE SEQUENCE [LARGE SCALE GENOMIC DNA]</scope>
    <source>
        <strain evidence="10">08T492</strain>
    </source>
</reference>
<evidence type="ECO:0000259" key="8">
    <source>
        <dbReference type="PROSITE" id="PS51459"/>
    </source>
</evidence>
<comment type="caution">
    <text evidence="9">The sequence shown here is derived from an EMBL/GenBank/DDBJ whole genome shotgun (WGS) entry which is preliminary data.</text>
</comment>
<evidence type="ECO:0000313" key="9">
    <source>
        <dbReference type="EMBL" id="OXZ36950.1"/>
    </source>
</evidence>
<accession>A0A233VX38</accession>
<name>A0A233VX38_FINMA</name>
<dbReference type="GO" id="GO:0005524">
    <property type="term" value="F:ATP binding"/>
    <property type="evidence" value="ECO:0007669"/>
    <property type="project" value="UniProtKB-KW"/>
</dbReference>
<dbReference type="PANTHER" id="PTHR39560">
    <property type="entry name" value="PROTEIN ADENYLYLTRANSFERASE FIC-RELATED"/>
    <property type="match status" value="1"/>
</dbReference>
<keyword evidence="4" id="KW-0067">ATP-binding</keyword>